<dbReference type="InterPro" id="IPR019775">
    <property type="entry name" value="WD40_repeat_CS"/>
</dbReference>
<feature type="repeat" description="WD" evidence="3">
    <location>
        <begin position="487"/>
        <end position="519"/>
    </location>
</feature>
<dbReference type="Pfam" id="PF00168">
    <property type="entry name" value="C2"/>
    <property type="match status" value="1"/>
</dbReference>
<dbReference type="PANTHER" id="PTHR19848">
    <property type="entry name" value="WD40 REPEAT PROTEIN"/>
    <property type="match status" value="1"/>
</dbReference>
<dbReference type="InterPro" id="IPR001680">
    <property type="entry name" value="WD40_rpt"/>
</dbReference>
<dbReference type="Gene3D" id="2.60.40.150">
    <property type="entry name" value="C2 domain"/>
    <property type="match status" value="1"/>
</dbReference>
<dbReference type="CDD" id="cd00200">
    <property type="entry name" value="WD40"/>
    <property type="match status" value="1"/>
</dbReference>
<dbReference type="Gene3D" id="2.130.10.10">
    <property type="entry name" value="YVTN repeat-like/Quinoprotein amine dehydrogenase"/>
    <property type="match status" value="3"/>
</dbReference>
<feature type="repeat" description="WD" evidence="3">
    <location>
        <begin position="611"/>
        <end position="652"/>
    </location>
</feature>
<reference evidence="6 7" key="1">
    <citation type="journal article" date="2016" name="Mol. Biol. Evol.">
        <title>Comparative Genomics of Early-Diverging Mushroom-Forming Fungi Provides Insights into the Origins of Lignocellulose Decay Capabilities.</title>
        <authorList>
            <person name="Nagy L.G."/>
            <person name="Riley R."/>
            <person name="Tritt A."/>
            <person name="Adam C."/>
            <person name="Daum C."/>
            <person name="Floudas D."/>
            <person name="Sun H."/>
            <person name="Yadav J.S."/>
            <person name="Pangilinan J."/>
            <person name="Larsson K.H."/>
            <person name="Matsuura K."/>
            <person name="Barry K."/>
            <person name="Labutti K."/>
            <person name="Kuo R."/>
            <person name="Ohm R.A."/>
            <person name="Bhattacharya S.S."/>
            <person name="Shirouzu T."/>
            <person name="Yoshinaga Y."/>
            <person name="Martin F.M."/>
            <person name="Grigoriev I.V."/>
            <person name="Hibbett D.S."/>
        </authorList>
    </citation>
    <scope>NUCLEOTIDE SEQUENCE [LARGE SCALE GENOMIC DNA]</scope>
    <source>
        <strain evidence="6 7">CBS 109695</strain>
    </source>
</reference>
<evidence type="ECO:0000256" key="1">
    <source>
        <dbReference type="ARBA" id="ARBA00022574"/>
    </source>
</evidence>
<organism evidence="6 7">
    <name type="scientific">Athelia psychrophila</name>
    <dbReference type="NCBI Taxonomy" id="1759441"/>
    <lineage>
        <taxon>Eukaryota</taxon>
        <taxon>Fungi</taxon>
        <taxon>Dikarya</taxon>
        <taxon>Basidiomycota</taxon>
        <taxon>Agaricomycotina</taxon>
        <taxon>Agaricomycetes</taxon>
        <taxon>Agaricomycetidae</taxon>
        <taxon>Atheliales</taxon>
        <taxon>Atheliaceae</taxon>
        <taxon>Athelia</taxon>
    </lineage>
</organism>
<dbReference type="InterPro" id="IPR020472">
    <property type="entry name" value="WD40_PAC1"/>
</dbReference>
<evidence type="ECO:0000259" key="5">
    <source>
        <dbReference type="PROSITE" id="PS50004"/>
    </source>
</evidence>
<accession>A0A165Y917</accession>
<dbReference type="OrthoDB" id="538223at2759"/>
<evidence type="ECO:0000313" key="6">
    <source>
        <dbReference type="EMBL" id="KZP09326.1"/>
    </source>
</evidence>
<proteinExistence type="predicted"/>
<feature type="repeat" description="WD" evidence="3">
    <location>
        <begin position="532"/>
        <end position="566"/>
    </location>
</feature>
<evidence type="ECO:0000313" key="7">
    <source>
        <dbReference type="Proteomes" id="UP000076532"/>
    </source>
</evidence>
<dbReference type="PROSITE" id="PS50004">
    <property type="entry name" value="C2"/>
    <property type="match status" value="1"/>
</dbReference>
<dbReference type="SUPFAM" id="SSF49562">
    <property type="entry name" value="C2 domain (Calcium/lipid-binding domain, CaLB)"/>
    <property type="match status" value="1"/>
</dbReference>
<feature type="domain" description="C2" evidence="5">
    <location>
        <begin position="1"/>
        <end position="116"/>
    </location>
</feature>
<dbReference type="PRINTS" id="PR00320">
    <property type="entry name" value="GPROTEINBRPT"/>
</dbReference>
<dbReference type="STRING" id="436010.A0A165Y917"/>
<dbReference type="PROSITE" id="PS50082">
    <property type="entry name" value="WD_REPEATS_2"/>
    <property type="match status" value="7"/>
</dbReference>
<keyword evidence="2" id="KW-0677">Repeat</keyword>
<feature type="repeat" description="WD" evidence="3">
    <location>
        <begin position="654"/>
        <end position="695"/>
    </location>
</feature>
<dbReference type="SMART" id="SM00239">
    <property type="entry name" value="C2"/>
    <property type="match status" value="1"/>
</dbReference>
<evidence type="ECO:0000256" key="4">
    <source>
        <dbReference type="SAM" id="MobiDB-lite"/>
    </source>
</evidence>
<keyword evidence="1 3" id="KW-0853">WD repeat</keyword>
<dbReference type="EMBL" id="KV417703">
    <property type="protein sequence ID" value="KZP09326.1"/>
    <property type="molecule type" value="Genomic_DNA"/>
</dbReference>
<feature type="repeat" description="WD" evidence="3">
    <location>
        <begin position="700"/>
        <end position="732"/>
    </location>
</feature>
<protein>
    <submittedName>
        <fullName evidence="6">WD40 repeat-like protein</fullName>
    </submittedName>
</protein>
<gene>
    <name evidence="6" type="ORF">FIBSPDRAFT_1051907</name>
</gene>
<dbReference type="AlphaFoldDB" id="A0A165Y917"/>
<evidence type="ECO:0000256" key="3">
    <source>
        <dbReference type="PROSITE-ProRule" id="PRU00221"/>
    </source>
</evidence>
<dbReference type="Pfam" id="PF00400">
    <property type="entry name" value="WD40"/>
    <property type="match status" value="7"/>
</dbReference>
<dbReference type="InterPro" id="IPR036322">
    <property type="entry name" value="WD40_repeat_dom_sf"/>
</dbReference>
<dbReference type="InterPro" id="IPR015943">
    <property type="entry name" value="WD40/YVTN_repeat-like_dom_sf"/>
</dbReference>
<feature type="repeat" description="WD" evidence="3">
    <location>
        <begin position="575"/>
        <end position="609"/>
    </location>
</feature>
<dbReference type="InterPro" id="IPR035892">
    <property type="entry name" value="C2_domain_sf"/>
</dbReference>
<dbReference type="Proteomes" id="UP000076532">
    <property type="component" value="Unassembled WGS sequence"/>
</dbReference>
<keyword evidence="7" id="KW-1185">Reference proteome</keyword>
<feature type="region of interest" description="Disordered" evidence="4">
    <location>
        <begin position="650"/>
        <end position="672"/>
    </location>
</feature>
<name>A0A165Y917_9AGAM</name>
<dbReference type="PANTHER" id="PTHR19848:SF8">
    <property type="entry name" value="F-BOX AND WD REPEAT DOMAIN CONTAINING 7"/>
    <property type="match status" value="1"/>
</dbReference>
<sequence length="820" mass="89841">MAPESGSEQSGTSATAIVKAKISNIHCSQLPKTTGWKSPLYIKILLEGQDPFTTSKVKGNSAPSWTDSYSFSAASSSNIEIQIYEDHRFRSDKNVGGFKVTIKSLLNEKTTVSRELWKADSRGAMRKLPTSTISFTLSVLSQEVDVNNLRAEEMISQAGGSLAQMGDAPSTVSRTAETVTGIVDQAADGVKSVSDTWDSLLNKIELFMTLTDAISEIHPYAKTARFVLSAIPKVIIAQQDRDNSIHHSMETIDDTHSFVLEAEPLKKIQSHRRIIDNLSALTVECAYLIRDYALDKNFSTACGAILEEDGQSGLDVTELLEEFLEAKSLDGLYMTILRRAFKEDDPRVMDRFKRVMGTILAGKEPLSKRSYLELWCDGDDQNRHQNRVELILSPLGSLLSGTNDMDTPIHALHTSFFDFLINKDRSLPDHSWNSEAGEAVGPPFEGHSKGVTFVAYSPDGKHIVSGSEDNTVCVWDTETGEAVRSPFEGHSEDILSVAYSPDGKHIVTGSADNTVRVWDSGMQKRPVRLADVFAVAYSPDGKYIVSSSWDNTTRVWNMEKGEAVGFPFGVDSWLIFSVVYSPDGKHIVSGSADNTIRVWDAETGGAVSSPFEGHTGSVNSVTYSPDGKHIVSGSDDNTIRVWDVETGKAVGPPFEGHNDRVSSVAHSPDGKHVVSGSWDNTIRIWNAENAETGEAVGSLLEGHSEVIRCVAFSPDGKHIDSASHDKTVRVWDTNGKGGATVDESDITSAVFRDNSKLENGWILTPTSSSSRLLFWVPPWHRQGLWWPRNTAVIAPGSMRLELGTFVHGVDWEQCQLQAPL</sequence>
<dbReference type="PROSITE" id="PS00678">
    <property type="entry name" value="WD_REPEATS_1"/>
    <property type="match status" value="5"/>
</dbReference>
<evidence type="ECO:0000256" key="2">
    <source>
        <dbReference type="ARBA" id="ARBA00022737"/>
    </source>
</evidence>
<dbReference type="PROSITE" id="PS50294">
    <property type="entry name" value="WD_REPEATS_REGION"/>
    <property type="match status" value="7"/>
</dbReference>
<dbReference type="SMART" id="SM00320">
    <property type="entry name" value="WD40"/>
    <property type="match status" value="7"/>
</dbReference>
<dbReference type="InterPro" id="IPR000008">
    <property type="entry name" value="C2_dom"/>
</dbReference>
<dbReference type="CDD" id="cd00030">
    <property type="entry name" value="C2"/>
    <property type="match status" value="1"/>
</dbReference>
<feature type="repeat" description="WD" evidence="3">
    <location>
        <begin position="444"/>
        <end position="485"/>
    </location>
</feature>
<dbReference type="SUPFAM" id="SSF50978">
    <property type="entry name" value="WD40 repeat-like"/>
    <property type="match status" value="1"/>
</dbReference>